<dbReference type="SUPFAM" id="SSF103481">
    <property type="entry name" value="Multidrug resistance efflux transporter EmrE"/>
    <property type="match status" value="1"/>
</dbReference>
<evidence type="ECO:0000256" key="2">
    <source>
        <dbReference type="ARBA" id="ARBA00011358"/>
    </source>
</evidence>
<dbReference type="Gene3D" id="1.10.3730.20">
    <property type="match status" value="1"/>
</dbReference>
<dbReference type="EMBL" id="JNOC01000079">
    <property type="protein sequence ID" value="KPH54883.1"/>
    <property type="molecule type" value="Genomic_DNA"/>
</dbReference>
<keyword evidence="6 9" id="KW-0812">Transmembrane</keyword>
<feature type="transmembrane region" description="Helical" evidence="10">
    <location>
        <begin position="60"/>
        <end position="80"/>
    </location>
</feature>
<dbReference type="GO" id="GO:0015199">
    <property type="term" value="F:amino-acid betaine transmembrane transporter activity"/>
    <property type="evidence" value="ECO:0007669"/>
    <property type="project" value="TreeGrafter"/>
</dbReference>
<dbReference type="GO" id="GO:0031460">
    <property type="term" value="P:glycine betaine transport"/>
    <property type="evidence" value="ECO:0007669"/>
    <property type="project" value="TreeGrafter"/>
</dbReference>
<organism evidence="11 12">
    <name type="scientific">Helicobacter pullorum</name>
    <dbReference type="NCBI Taxonomy" id="35818"/>
    <lineage>
        <taxon>Bacteria</taxon>
        <taxon>Pseudomonadati</taxon>
        <taxon>Campylobacterota</taxon>
        <taxon>Epsilonproteobacteria</taxon>
        <taxon>Campylobacterales</taxon>
        <taxon>Helicobacteraceae</taxon>
        <taxon>Helicobacter</taxon>
    </lineage>
</organism>
<sequence length="119" mass="13265">MLKARVFLLLAIFCEVFGVSVMNYAGGENKILIYGVMFLMLGISYYFMSLAILRISVGTAYAIWEILGLSLITIISVFIFENHLNLQEYIGLGLALLGIILVNLGEEHSSQNAKEERNV</sequence>
<feature type="transmembrane region" description="Helical" evidence="10">
    <location>
        <begin position="86"/>
        <end position="104"/>
    </location>
</feature>
<evidence type="ECO:0000256" key="6">
    <source>
        <dbReference type="ARBA" id="ARBA00022692"/>
    </source>
</evidence>
<dbReference type="GO" id="GO:0015297">
    <property type="term" value="F:antiporter activity"/>
    <property type="evidence" value="ECO:0007669"/>
    <property type="project" value="TreeGrafter"/>
</dbReference>
<keyword evidence="4" id="KW-1003">Cell membrane</keyword>
<dbReference type="GO" id="GO:0005886">
    <property type="term" value="C:plasma membrane"/>
    <property type="evidence" value="ECO:0007669"/>
    <property type="project" value="UniProtKB-SubCell"/>
</dbReference>
<protein>
    <recommendedName>
        <fullName evidence="3">Spermidine export protein MdtJ</fullName>
    </recommendedName>
</protein>
<dbReference type="PANTHER" id="PTHR30561:SF2">
    <property type="entry name" value="SPERMIDINE EXPORT PROTEIN MDTJ"/>
    <property type="match status" value="1"/>
</dbReference>
<evidence type="ECO:0000256" key="4">
    <source>
        <dbReference type="ARBA" id="ARBA00022475"/>
    </source>
</evidence>
<evidence type="ECO:0000256" key="5">
    <source>
        <dbReference type="ARBA" id="ARBA00022519"/>
    </source>
</evidence>
<dbReference type="GO" id="GO:1903711">
    <property type="term" value="P:spermidine transmembrane transport"/>
    <property type="evidence" value="ECO:0007669"/>
    <property type="project" value="TreeGrafter"/>
</dbReference>
<dbReference type="GO" id="GO:0015220">
    <property type="term" value="F:choline transmembrane transporter activity"/>
    <property type="evidence" value="ECO:0007669"/>
    <property type="project" value="TreeGrafter"/>
</dbReference>
<dbReference type="PANTHER" id="PTHR30561">
    <property type="entry name" value="SMR FAMILY PROTON-DEPENDENT DRUG EFFLUX TRANSPORTER SUGE"/>
    <property type="match status" value="1"/>
</dbReference>
<evidence type="ECO:0000256" key="1">
    <source>
        <dbReference type="ARBA" id="ARBA00004429"/>
    </source>
</evidence>
<comment type="similarity">
    <text evidence="9">Belongs to the drug/metabolite transporter (DMT) superfamily. Small multidrug resistance (SMR) (TC 2.A.7.1) family.</text>
</comment>
<dbReference type="Pfam" id="PF00893">
    <property type="entry name" value="Multi_Drug_Res"/>
    <property type="match status" value="1"/>
</dbReference>
<evidence type="ECO:0000256" key="8">
    <source>
        <dbReference type="ARBA" id="ARBA00023136"/>
    </source>
</evidence>
<proteinExistence type="inferred from homology"/>
<dbReference type="PATRIC" id="fig|35818.11.peg.2283"/>
<feature type="transmembrane region" description="Helical" evidence="10">
    <location>
        <begin position="7"/>
        <end position="25"/>
    </location>
</feature>
<gene>
    <name evidence="11" type="ORF">HPU229334_11535</name>
</gene>
<comment type="caution">
    <text evidence="11">The sequence shown here is derived from an EMBL/GenBank/DDBJ whole genome shotgun (WGS) entry which is preliminary data.</text>
</comment>
<evidence type="ECO:0000256" key="10">
    <source>
        <dbReference type="SAM" id="Phobius"/>
    </source>
</evidence>
<dbReference type="RefSeq" id="WP_005023220.1">
    <property type="nucleotide sequence ID" value="NZ_CABKNZ010000039.1"/>
</dbReference>
<feature type="transmembrane region" description="Helical" evidence="10">
    <location>
        <begin position="31"/>
        <end position="53"/>
    </location>
</feature>
<dbReference type="AlphaFoldDB" id="A0A0N1EAG9"/>
<evidence type="ECO:0000256" key="9">
    <source>
        <dbReference type="RuleBase" id="RU003942"/>
    </source>
</evidence>
<keyword evidence="7 10" id="KW-1133">Transmembrane helix</keyword>
<comment type="subunit">
    <text evidence="2">Forms a complex with MdtI.</text>
</comment>
<name>A0A0N1EAG9_9HELI</name>
<comment type="subcellular location">
    <subcellularLocation>
        <location evidence="1">Cell inner membrane</location>
        <topology evidence="1">Multi-pass membrane protein</topology>
    </subcellularLocation>
    <subcellularLocation>
        <location evidence="9">Cell membrane</location>
        <topology evidence="9">Multi-pass membrane protein</topology>
    </subcellularLocation>
</comment>
<dbReference type="InterPro" id="IPR000390">
    <property type="entry name" value="Small_drug/metabolite_transptr"/>
</dbReference>
<evidence type="ECO:0000313" key="11">
    <source>
        <dbReference type="EMBL" id="KPH54883.1"/>
    </source>
</evidence>
<keyword evidence="5" id="KW-0997">Cell inner membrane</keyword>
<reference evidence="11 12" key="1">
    <citation type="submission" date="2014-06" db="EMBL/GenBank/DDBJ databases">
        <title>Helicobacter pullorum isolates in fresh chicken meat - phenotypic and genotypic features.</title>
        <authorList>
            <person name="Borges V."/>
            <person name="Santos A."/>
            <person name="Correia C.B."/>
            <person name="Saraiva M."/>
            <person name="Menard A."/>
            <person name="Vieira L."/>
            <person name="Sampaio D.A."/>
            <person name="Gomes J.P."/>
            <person name="Oleastro M."/>
        </authorList>
    </citation>
    <scope>NUCLEOTIDE SEQUENCE [LARGE SCALE GENOMIC DNA]</scope>
    <source>
        <strain evidence="11 12">229334/12</strain>
    </source>
</reference>
<dbReference type="InterPro" id="IPR037185">
    <property type="entry name" value="EmrE-like"/>
</dbReference>
<dbReference type="Proteomes" id="UP000037997">
    <property type="component" value="Unassembled WGS sequence"/>
</dbReference>
<accession>A0A0N1EAG9</accession>
<keyword evidence="8 10" id="KW-0472">Membrane</keyword>
<evidence type="ECO:0000313" key="12">
    <source>
        <dbReference type="Proteomes" id="UP000037997"/>
    </source>
</evidence>
<evidence type="ECO:0000256" key="3">
    <source>
        <dbReference type="ARBA" id="ARBA00021112"/>
    </source>
</evidence>
<dbReference type="InterPro" id="IPR045324">
    <property type="entry name" value="Small_multidrug_res"/>
</dbReference>
<evidence type="ECO:0000256" key="7">
    <source>
        <dbReference type="ARBA" id="ARBA00022989"/>
    </source>
</evidence>
<dbReference type="STRING" id="35818.HPU229336_05865"/>